<dbReference type="VEuPathDB" id="FungiDB:ASPCADRAFT_204908"/>
<evidence type="ECO:0000256" key="3">
    <source>
        <dbReference type="ARBA" id="ARBA00023163"/>
    </source>
</evidence>
<dbReference type="SMART" id="SM00906">
    <property type="entry name" value="Fungal_trans"/>
    <property type="match status" value="1"/>
</dbReference>
<protein>
    <recommendedName>
        <fullName evidence="5">Xylanolytic transcriptional activator regulatory domain-containing protein</fullName>
    </recommendedName>
</protein>
<dbReference type="Proteomes" id="UP000188318">
    <property type="component" value="Unassembled WGS sequence"/>
</dbReference>
<keyword evidence="2" id="KW-0805">Transcription regulation</keyword>
<comment type="subcellular location">
    <subcellularLocation>
        <location evidence="1">Nucleus</location>
    </subcellularLocation>
</comment>
<evidence type="ECO:0000313" key="7">
    <source>
        <dbReference type="Proteomes" id="UP000188318"/>
    </source>
</evidence>
<dbReference type="Pfam" id="PF04082">
    <property type="entry name" value="Fungal_trans"/>
    <property type="match status" value="1"/>
</dbReference>
<keyword evidence="7" id="KW-1185">Reference proteome</keyword>
<keyword evidence="3" id="KW-0804">Transcription</keyword>
<dbReference type="OMA" id="CAYAIDK"/>
<evidence type="ECO:0000256" key="4">
    <source>
        <dbReference type="ARBA" id="ARBA00023242"/>
    </source>
</evidence>
<dbReference type="GO" id="GO:0005634">
    <property type="term" value="C:nucleus"/>
    <property type="evidence" value="ECO:0007669"/>
    <property type="project" value="UniProtKB-SubCell"/>
</dbReference>
<dbReference type="EMBL" id="KV907495">
    <property type="protein sequence ID" value="OOF99257.1"/>
    <property type="molecule type" value="Genomic_DNA"/>
</dbReference>
<evidence type="ECO:0000256" key="2">
    <source>
        <dbReference type="ARBA" id="ARBA00023015"/>
    </source>
</evidence>
<dbReference type="OrthoDB" id="4898680at2759"/>
<evidence type="ECO:0000256" key="1">
    <source>
        <dbReference type="ARBA" id="ARBA00004123"/>
    </source>
</evidence>
<dbReference type="PANTHER" id="PTHR31001">
    <property type="entry name" value="UNCHARACTERIZED TRANSCRIPTIONAL REGULATORY PROTEIN"/>
    <property type="match status" value="1"/>
</dbReference>
<sequence>MTFTEYISLIASRWEGIGLLFAITGASIYHIRGEHEIFSSQKDGQPVVEKRSLQSRMAATAEMCIQLCERAGIISEPLSWLQFQQTILVSILWGSTDYRAWKKLGDASTMVFALGLHLTDPEDKNTPFFLAELRRRSMAAGYIVDKELVTVLGRPPRISHRYCDLPLPLDLSYEEIVGDPQTRESALEDLDTNGWNSQGLLSKGAYPRVALLIAKLRENVLEVTSSHQVNGLPQRIKEVYDESQSIRKQLPLFLQWRLIGTLEPSADELTVQSIHLDFLYTEFLLYRTSVKRSGTGNDKLIEIAHEILSTILDRIADVAKPERTVSAMVPVDSSLCYYALPCAGVLAIELFRQYQCSTDASFPRAEVVQKLSIFVFFLETYVPPGQVNYTMSQQARRVIRNILNQVLTPPLPASSSPIPTWMGETGLSGDGSESISWLDTLDWGQDPWWNLT</sequence>
<dbReference type="PANTHER" id="PTHR31001:SF53">
    <property type="entry name" value="ZN(II)2CYS6 TRANSCRIPTION FACTOR (EUROFUNG)"/>
    <property type="match status" value="1"/>
</dbReference>
<reference evidence="7" key="1">
    <citation type="journal article" date="2017" name="Genome Biol.">
        <title>Comparative genomics reveals high biological diversity and specific adaptations in the industrially and medically important fungal genus Aspergillus.</title>
        <authorList>
            <person name="de Vries R.P."/>
            <person name="Riley R."/>
            <person name="Wiebenga A."/>
            <person name="Aguilar-Osorio G."/>
            <person name="Amillis S."/>
            <person name="Uchima C.A."/>
            <person name="Anderluh G."/>
            <person name="Asadollahi M."/>
            <person name="Askin M."/>
            <person name="Barry K."/>
            <person name="Battaglia E."/>
            <person name="Bayram O."/>
            <person name="Benocci T."/>
            <person name="Braus-Stromeyer S.A."/>
            <person name="Caldana C."/>
            <person name="Canovas D."/>
            <person name="Cerqueira G.C."/>
            <person name="Chen F."/>
            <person name="Chen W."/>
            <person name="Choi C."/>
            <person name="Clum A."/>
            <person name="Dos Santos R.A."/>
            <person name="Damasio A.R."/>
            <person name="Diallinas G."/>
            <person name="Emri T."/>
            <person name="Fekete E."/>
            <person name="Flipphi M."/>
            <person name="Freyberg S."/>
            <person name="Gallo A."/>
            <person name="Gournas C."/>
            <person name="Habgood R."/>
            <person name="Hainaut M."/>
            <person name="Harispe M.L."/>
            <person name="Henrissat B."/>
            <person name="Hilden K.S."/>
            <person name="Hope R."/>
            <person name="Hossain A."/>
            <person name="Karabika E."/>
            <person name="Karaffa L."/>
            <person name="Karanyi Z."/>
            <person name="Krasevec N."/>
            <person name="Kuo A."/>
            <person name="Kusch H."/>
            <person name="LaButti K."/>
            <person name="Lagendijk E.L."/>
            <person name="Lapidus A."/>
            <person name="Levasseur A."/>
            <person name="Lindquist E."/>
            <person name="Lipzen A."/>
            <person name="Logrieco A.F."/>
            <person name="MacCabe A."/>
            <person name="Maekelae M.R."/>
            <person name="Malavazi I."/>
            <person name="Melin P."/>
            <person name="Meyer V."/>
            <person name="Mielnichuk N."/>
            <person name="Miskei M."/>
            <person name="Molnar A.P."/>
            <person name="Mule G."/>
            <person name="Ngan C.Y."/>
            <person name="Orejas M."/>
            <person name="Orosz E."/>
            <person name="Ouedraogo J.P."/>
            <person name="Overkamp K.M."/>
            <person name="Park H.-S."/>
            <person name="Perrone G."/>
            <person name="Piumi F."/>
            <person name="Punt P.J."/>
            <person name="Ram A.F."/>
            <person name="Ramon A."/>
            <person name="Rauscher S."/>
            <person name="Record E."/>
            <person name="Riano-Pachon D.M."/>
            <person name="Robert V."/>
            <person name="Roehrig J."/>
            <person name="Ruller R."/>
            <person name="Salamov A."/>
            <person name="Salih N.S."/>
            <person name="Samson R.A."/>
            <person name="Sandor E."/>
            <person name="Sanguinetti M."/>
            <person name="Schuetze T."/>
            <person name="Sepcic K."/>
            <person name="Shelest E."/>
            <person name="Sherlock G."/>
            <person name="Sophianopoulou V."/>
            <person name="Squina F.M."/>
            <person name="Sun H."/>
            <person name="Susca A."/>
            <person name="Todd R.B."/>
            <person name="Tsang A."/>
            <person name="Unkles S.E."/>
            <person name="van de Wiele N."/>
            <person name="van Rossen-Uffink D."/>
            <person name="Oliveira J.V."/>
            <person name="Vesth T.C."/>
            <person name="Visser J."/>
            <person name="Yu J.-H."/>
            <person name="Zhou M."/>
            <person name="Andersen M.R."/>
            <person name="Archer D.B."/>
            <person name="Baker S.E."/>
            <person name="Benoit I."/>
            <person name="Brakhage A.A."/>
            <person name="Braus G.H."/>
            <person name="Fischer R."/>
            <person name="Frisvad J.C."/>
            <person name="Goldman G.H."/>
            <person name="Houbraken J."/>
            <person name="Oakley B."/>
            <person name="Pocsi I."/>
            <person name="Scazzocchio C."/>
            <person name="Seiboth B."/>
            <person name="vanKuyk P.A."/>
            <person name="Wortman J."/>
            <person name="Dyer P.S."/>
            <person name="Grigoriev I.V."/>
        </authorList>
    </citation>
    <scope>NUCLEOTIDE SEQUENCE [LARGE SCALE GENOMIC DNA]</scope>
    <source>
        <strain evidence="7">ITEM 5010</strain>
    </source>
</reference>
<organism evidence="6 7">
    <name type="scientific">Aspergillus carbonarius (strain ITEM 5010)</name>
    <dbReference type="NCBI Taxonomy" id="602072"/>
    <lineage>
        <taxon>Eukaryota</taxon>
        <taxon>Fungi</taxon>
        <taxon>Dikarya</taxon>
        <taxon>Ascomycota</taxon>
        <taxon>Pezizomycotina</taxon>
        <taxon>Eurotiomycetes</taxon>
        <taxon>Eurotiomycetidae</taxon>
        <taxon>Eurotiales</taxon>
        <taxon>Aspergillaceae</taxon>
        <taxon>Aspergillus</taxon>
        <taxon>Aspergillus subgen. Circumdati</taxon>
    </lineage>
</organism>
<feature type="domain" description="Xylanolytic transcriptional activator regulatory" evidence="5">
    <location>
        <begin position="100"/>
        <end position="174"/>
    </location>
</feature>
<gene>
    <name evidence="6" type="ORF">ASPCADRAFT_204908</name>
</gene>
<dbReference type="CDD" id="cd12148">
    <property type="entry name" value="fungal_TF_MHR"/>
    <property type="match status" value="1"/>
</dbReference>
<keyword evidence="4" id="KW-0539">Nucleus</keyword>
<proteinExistence type="predicted"/>
<dbReference type="AlphaFoldDB" id="A0A1R3RXU0"/>
<dbReference type="STRING" id="602072.A0A1R3RXU0"/>
<dbReference type="GO" id="GO:0008270">
    <property type="term" value="F:zinc ion binding"/>
    <property type="evidence" value="ECO:0007669"/>
    <property type="project" value="InterPro"/>
</dbReference>
<dbReference type="InterPro" id="IPR050613">
    <property type="entry name" value="Sec_Metabolite_Reg"/>
</dbReference>
<name>A0A1R3RXU0_ASPC5</name>
<evidence type="ECO:0000313" key="6">
    <source>
        <dbReference type="EMBL" id="OOF99257.1"/>
    </source>
</evidence>
<evidence type="ECO:0000259" key="5">
    <source>
        <dbReference type="SMART" id="SM00906"/>
    </source>
</evidence>
<dbReference type="GO" id="GO:0006351">
    <property type="term" value="P:DNA-templated transcription"/>
    <property type="evidence" value="ECO:0007669"/>
    <property type="project" value="InterPro"/>
</dbReference>
<dbReference type="InterPro" id="IPR007219">
    <property type="entry name" value="XnlR_reg_dom"/>
</dbReference>
<accession>A0A1R3RXU0</accession>
<dbReference type="GO" id="GO:0003677">
    <property type="term" value="F:DNA binding"/>
    <property type="evidence" value="ECO:0007669"/>
    <property type="project" value="InterPro"/>
</dbReference>